<evidence type="ECO:0000256" key="1">
    <source>
        <dbReference type="SAM" id="SignalP"/>
    </source>
</evidence>
<keyword evidence="4" id="KW-1185">Reference proteome</keyword>
<dbReference type="EMBL" id="JBHUGH010000010">
    <property type="protein sequence ID" value="MFD1913263.1"/>
    <property type="molecule type" value="Genomic_DNA"/>
</dbReference>
<dbReference type="Gene3D" id="2.40.160.10">
    <property type="entry name" value="Porin"/>
    <property type="match status" value="1"/>
</dbReference>
<feature type="chain" id="PRO_5046165547" evidence="1">
    <location>
        <begin position="20"/>
        <end position="334"/>
    </location>
</feature>
<dbReference type="Proteomes" id="UP001597353">
    <property type="component" value="Unassembled WGS sequence"/>
</dbReference>
<dbReference type="InterPro" id="IPR033900">
    <property type="entry name" value="Gram_neg_porin_domain"/>
</dbReference>
<keyword evidence="1" id="KW-0732">Signal</keyword>
<organism evidence="3 4">
    <name type="scientific">Halodurantibacterium flavum</name>
    <dbReference type="NCBI Taxonomy" id="1382802"/>
    <lineage>
        <taxon>Bacteria</taxon>
        <taxon>Pseudomonadati</taxon>
        <taxon>Pseudomonadota</taxon>
        <taxon>Alphaproteobacteria</taxon>
        <taxon>Rhodobacterales</taxon>
        <taxon>Paracoccaceae</taxon>
        <taxon>Halodurantibacterium</taxon>
    </lineage>
</organism>
<dbReference type="Pfam" id="PF13609">
    <property type="entry name" value="Porin_4"/>
    <property type="match status" value="1"/>
</dbReference>
<dbReference type="RefSeq" id="WP_390262848.1">
    <property type="nucleotide sequence ID" value="NZ_JBHUGH010000010.1"/>
</dbReference>
<evidence type="ECO:0000313" key="3">
    <source>
        <dbReference type="EMBL" id="MFD1913263.1"/>
    </source>
</evidence>
<proteinExistence type="predicted"/>
<evidence type="ECO:0000313" key="4">
    <source>
        <dbReference type="Proteomes" id="UP001597353"/>
    </source>
</evidence>
<dbReference type="SUPFAM" id="SSF56935">
    <property type="entry name" value="Porins"/>
    <property type="match status" value="1"/>
</dbReference>
<accession>A0ABW4S820</accession>
<evidence type="ECO:0000259" key="2">
    <source>
        <dbReference type="Pfam" id="PF13609"/>
    </source>
</evidence>
<name>A0ABW4S820_9RHOB</name>
<sequence>MKKILFATTALVMTAGAAAAEVRLAGDARMGVLYDGDDWGFTSRARLQFNMSGETDGGLTFGASFRVNDEGAQSGARQASTGTRGTVFIAGDFGRLAMGAPAGAAEAAVGDLYEVGLTGLAFYNEVDYLTGDGAGINGAWNPTVLYSYTFGDFSFYASASDGNNAGGRVENPATDEGSQDYSVAVAWASGDFKVGVAYESSEVTTVAGGVATTADTQDQWVLGGEATFGDFGLKAIYVNGARNVAGGVNTYDYEEYGLSGSATFDLVTVTAFARETRQEFPVNTLSNRYYGIGARYDLGGGASLVGGIGHRDVEYGSALNAPDTYGDFGIAFRF</sequence>
<gene>
    <name evidence="3" type="ORF">ACFSGJ_13680</name>
</gene>
<comment type="caution">
    <text evidence="3">The sequence shown here is derived from an EMBL/GenBank/DDBJ whole genome shotgun (WGS) entry which is preliminary data.</text>
</comment>
<dbReference type="InterPro" id="IPR023614">
    <property type="entry name" value="Porin_dom_sf"/>
</dbReference>
<protein>
    <submittedName>
        <fullName evidence="3">Porin</fullName>
    </submittedName>
</protein>
<feature type="signal peptide" evidence="1">
    <location>
        <begin position="1"/>
        <end position="19"/>
    </location>
</feature>
<feature type="domain" description="Porin" evidence="2">
    <location>
        <begin position="7"/>
        <end position="312"/>
    </location>
</feature>
<reference evidence="4" key="1">
    <citation type="journal article" date="2019" name="Int. J. Syst. Evol. Microbiol.">
        <title>The Global Catalogue of Microorganisms (GCM) 10K type strain sequencing project: providing services to taxonomists for standard genome sequencing and annotation.</title>
        <authorList>
            <consortium name="The Broad Institute Genomics Platform"/>
            <consortium name="The Broad Institute Genome Sequencing Center for Infectious Disease"/>
            <person name="Wu L."/>
            <person name="Ma J."/>
        </authorList>
    </citation>
    <scope>NUCLEOTIDE SEQUENCE [LARGE SCALE GENOMIC DNA]</scope>
    <source>
        <strain evidence="4">CGMCC 4.7242</strain>
    </source>
</reference>